<protein>
    <submittedName>
        <fullName evidence="1">Uncharacterized protein</fullName>
    </submittedName>
</protein>
<dbReference type="AlphaFoldDB" id="C9YBL5"/>
<dbReference type="EMBL" id="FN543104">
    <property type="protein sequence ID" value="CBA30039.1"/>
    <property type="molecule type" value="Genomic_DNA"/>
</dbReference>
<organism evidence="1">
    <name type="scientific">Curvibacter symbiont subsp. Hydra magnipapillata</name>
    <dbReference type="NCBI Taxonomy" id="667019"/>
    <lineage>
        <taxon>Bacteria</taxon>
        <taxon>Pseudomonadati</taxon>
        <taxon>Pseudomonadota</taxon>
        <taxon>Betaproteobacteria</taxon>
        <taxon>Burkholderiales</taxon>
        <taxon>Comamonadaceae</taxon>
        <taxon>Curvibacter</taxon>
    </lineage>
</organism>
<sequence>MRENTFKLASTQGYTSLGVIEDLHSLFYFNGLRAITQFLLGEDSGDSKSLASVNYVERMNVESRHEVLTKLWSILADWPHRFLAMCETYRSPYTRLVCERRVLPWWLYSVCSNELRRDPLAISAKEVQYIQHTVQDADGRFSFTAARKCMDAIFRGTLP</sequence>
<proteinExistence type="predicted"/>
<evidence type="ECO:0000313" key="1">
    <source>
        <dbReference type="EMBL" id="CBA30039.1"/>
    </source>
</evidence>
<accession>C9YBL5</accession>
<gene>
    <name evidence="1" type="ORF">Csp_A15160</name>
</gene>
<name>C9YBL5_CURXX</name>
<reference evidence="1" key="1">
    <citation type="journal article" date="2010" name="Nature">
        <title>The dynamic genome of Hydra.</title>
        <authorList>
            <person name="Chapman J.A."/>
            <person name="Kirkness E.F."/>
            <person name="Simakov O."/>
            <person name="Hampson S.E."/>
            <person name="Mitros T."/>
            <person name="Weinmaier T."/>
            <person name="Rattei T."/>
            <person name="Balasubramanian P.G."/>
            <person name="Borman J."/>
            <person name="Busam D."/>
            <person name="Disbennett K."/>
            <person name="Pfannkoch C."/>
            <person name="Sumin N."/>
            <person name="Sutton G."/>
            <person name="Viswanathan L."/>
            <person name="Walenz B."/>
            <person name="Goodstein D.M."/>
            <person name="Hellsten U."/>
            <person name="Kawashima T."/>
            <person name="Prochnik S.E."/>
            <person name="Putnam N.H."/>
            <person name="Shu S."/>
            <person name="Blumberg B."/>
            <person name="Dana C.E."/>
            <person name="Gee L."/>
            <person name="Kibler D.F."/>
            <person name="Law L."/>
            <person name="Lindgens D."/>
            <person name="Martinez D.E."/>
            <person name="Peng J."/>
            <person name="Wigge P.A."/>
            <person name="Bertulat B."/>
            <person name="Guder C."/>
            <person name="Nakamura Y."/>
            <person name="Ozbek S."/>
            <person name="Watanabe H."/>
            <person name="Khalturin K."/>
            <person name="Hemmrich G."/>
            <person name="Franke A."/>
            <person name="Augustin R."/>
            <person name="Fraune S."/>
            <person name="Hayakawa E."/>
            <person name="Hayakawa S."/>
            <person name="Hirose M."/>
            <person name="Hwang J."/>
            <person name="Ikeo K."/>
            <person name="Nishimiya-Fujisawa C."/>
            <person name="Ogura A."/>
            <person name="Takahashi T."/>
            <person name="Steinmetz P.R."/>
            <person name="Zhang X."/>
            <person name="Aufschnaiter R."/>
            <person name="Eder M.K."/>
            <person name="Gorny A.K."/>
            <person name="Salvenmoser W."/>
            <person name="Heimberg A.M."/>
            <person name="Wheeler B.M."/>
            <person name="Peterson K.J."/>
            <person name="Boettger A."/>
            <person name="Tischler P."/>
            <person name="Wolf A."/>
            <person name="Gojobori T."/>
            <person name="Remington K.A."/>
            <person name="Strausberg R.L."/>
            <person name="Venter J."/>
            <person name="Technau U."/>
            <person name="Hobmayer B."/>
            <person name="Bosch T.C."/>
            <person name="Holstein T.W."/>
            <person name="Fujisawa T."/>
            <person name="Bode H.R."/>
            <person name="David C.N."/>
            <person name="Rokhsar D.S."/>
            <person name="Steele R.E."/>
        </authorList>
    </citation>
    <scope>NUCLEOTIDE SEQUENCE</scope>
</reference>